<comment type="caution">
    <text evidence="2">The sequence shown here is derived from an EMBL/GenBank/DDBJ whole genome shotgun (WGS) entry which is preliminary data.</text>
</comment>
<dbReference type="AlphaFoldDB" id="A0A8T0BSH9"/>
<accession>A0A8T0BSH9</accession>
<evidence type="ECO:0000313" key="3">
    <source>
        <dbReference type="Proteomes" id="UP000606274"/>
    </source>
</evidence>
<dbReference type="EMBL" id="JABFDY010000003">
    <property type="protein sequence ID" value="KAF7709994.1"/>
    <property type="molecule type" value="Genomic_DNA"/>
</dbReference>
<reference evidence="2" key="1">
    <citation type="submission" date="2020-08" db="EMBL/GenBank/DDBJ databases">
        <title>Chromosome-level assembly of Southern catfish (Silurus meridionalis) provides insights into visual adaptation to the nocturnal and benthic lifestyles.</title>
        <authorList>
            <person name="Zhang Y."/>
            <person name="Wang D."/>
            <person name="Peng Z."/>
        </authorList>
    </citation>
    <scope>NUCLEOTIDE SEQUENCE</scope>
    <source>
        <strain evidence="2">SWU-2019-XX</strain>
        <tissue evidence="2">Muscle</tissue>
    </source>
</reference>
<organism evidence="2 3">
    <name type="scientific">Silurus meridionalis</name>
    <name type="common">Southern catfish</name>
    <name type="synonym">Silurus soldatovi meridionalis</name>
    <dbReference type="NCBI Taxonomy" id="175797"/>
    <lineage>
        <taxon>Eukaryota</taxon>
        <taxon>Metazoa</taxon>
        <taxon>Chordata</taxon>
        <taxon>Craniata</taxon>
        <taxon>Vertebrata</taxon>
        <taxon>Euteleostomi</taxon>
        <taxon>Actinopterygii</taxon>
        <taxon>Neopterygii</taxon>
        <taxon>Teleostei</taxon>
        <taxon>Ostariophysi</taxon>
        <taxon>Siluriformes</taxon>
        <taxon>Siluridae</taxon>
        <taxon>Silurus</taxon>
    </lineage>
</organism>
<evidence type="ECO:0000313" key="2">
    <source>
        <dbReference type="EMBL" id="KAF7709994.1"/>
    </source>
</evidence>
<sequence length="126" mass="14646">MFFVHLKQDDLANKGLRRNSQYLPWELQFAVVYATHDLAASNPKVAVKILESWWQDITKLIPPAVTKLYVMMEEADLRHLVTAEGTRLNVILFCFRISYKTKPSYKLKIKMDSVPPCDVRVQTHIL</sequence>
<dbReference type="Pfam" id="PF25817">
    <property type="entry name" value="ICE1_C"/>
    <property type="match status" value="1"/>
</dbReference>
<protein>
    <recommendedName>
        <fullName evidence="1">Little elongation complex subunit 1 C-terminal domain-containing protein</fullName>
    </recommendedName>
</protein>
<dbReference type="InterPro" id="IPR057881">
    <property type="entry name" value="ICE1_C"/>
</dbReference>
<evidence type="ECO:0000259" key="1">
    <source>
        <dbReference type="Pfam" id="PF25817"/>
    </source>
</evidence>
<dbReference type="Proteomes" id="UP000606274">
    <property type="component" value="Unassembled WGS sequence"/>
</dbReference>
<name>A0A8T0BSH9_SILME</name>
<feature type="domain" description="Little elongation complex subunit 1 C-terminal" evidence="1">
    <location>
        <begin position="19"/>
        <end position="67"/>
    </location>
</feature>
<proteinExistence type="predicted"/>
<gene>
    <name evidence="2" type="ORF">HF521_016844</name>
</gene>
<keyword evidence="3" id="KW-1185">Reference proteome</keyword>